<keyword evidence="3" id="KW-0963">Cytoplasm</keyword>
<dbReference type="Bgee" id="ENSGACG00000013939">
    <property type="expression patterns" value="Expressed in camera-type eye and 11 other cell types or tissues"/>
</dbReference>
<dbReference type="InterPro" id="IPR055380">
    <property type="entry name" value="BBS2_hp_dom"/>
</dbReference>
<evidence type="ECO:0000256" key="1">
    <source>
        <dbReference type="ARBA" id="ARBA00004138"/>
    </source>
</evidence>
<dbReference type="Pfam" id="PF14783">
    <property type="entry name" value="BBS2_Mid"/>
    <property type="match status" value="1"/>
</dbReference>
<sequence length="667" mass="73487">MLVPIFTLKLNHKINPRMVTVGKFDGVHPCLTAATQAGKVFIHNPHARGQRPVAHRLSQSAQDSDISLLNINQAVTCLTAGTLGPNTTGDTLLVGSQTNLLAYDVHDNADIFYREVADGANAIVLGKLGGIPNPLAIIGGNCALQGFDYAGNDHFWTVTGDNVRSLVLCDFTGDGKNELLVGSEDFDIRVFKEDELVSEMTENETVTSLCHMHDSRFGYALANGTVGVYDRTARYWRIKSKNHAMSIHAFDLNADGVVELITGWSNGKIDARSDRTGEVIFKDNFSSSVAGVVEGDYRLDGQKQLICTSTDGEVRGYLPASKELKGNLMDSSAEQDLIRELSQRRQNLLLELRNYEENAKVHISIYVDGMGVIPANTQLKTALSVRPATETQKAHIELNISTANETIIRAVLIFAEGIFEGESHVFHPSAQNLSGCVRVPIVPPKDIPVDLHIKAFVGGRISTQFHVFEITRQLPRFSMYDIPVDSSAAPPTGRVTFSINDRPQRVVMWLNQNFLLPEGLDCPNITFNALRGGGLLSISMASNGQVDEFHSVHQKLTATMADHSNYIRNMLVQAEDARLMGEMTTMKKRYRELYDLNRDLINEYKIRSNNHNALIACLKSVNQAIQRAGRLRVGKPKNQVISACRDAIKSNNINALFRIMKAGTASS</sequence>
<dbReference type="InterPro" id="IPR016616">
    <property type="entry name" value="Bardet-Biedl_syndrome_2_prot"/>
</dbReference>
<organism evidence="13 14">
    <name type="scientific">Gasterosteus aculeatus aculeatus</name>
    <name type="common">three-spined stickleback</name>
    <dbReference type="NCBI Taxonomy" id="481459"/>
    <lineage>
        <taxon>Eukaryota</taxon>
        <taxon>Metazoa</taxon>
        <taxon>Chordata</taxon>
        <taxon>Craniata</taxon>
        <taxon>Vertebrata</taxon>
        <taxon>Euteleostomi</taxon>
        <taxon>Actinopterygii</taxon>
        <taxon>Neopterygii</taxon>
        <taxon>Teleostei</taxon>
        <taxon>Neoteleostei</taxon>
        <taxon>Acanthomorphata</taxon>
        <taxon>Eupercaria</taxon>
        <taxon>Perciformes</taxon>
        <taxon>Cottioidei</taxon>
        <taxon>Gasterosteales</taxon>
        <taxon>Gasterosteidae</taxon>
        <taxon>Gasterosteus</taxon>
    </lineage>
</organism>
<evidence type="ECO:0000313" key="13">
    <source>
        <dbReference type="Ensembl" id="ENSGACP00000018432.2"/>
    </source>
</evidence>
<dbReference type="Pfam" id="PF23351">
    <property type="entry name" value="BBS2_CtH"/>
    <property type="match status" value="1"/>
</dbReference>
<evidence type="ECO:0000313" key="14">
    <source>
        <dbReference type="Proteomes" id="UP000007635"/>
    </source>
</evidence>
<evidence type="ECO:0000259" key="11">
    <source>
        <dbReference type="Pfam" id="PF23351"/>
    </source>
</evidence>
<reference evidence="13 14" key="1">
    <citation type="journal article" date="2021" name="G3 (Bethesda)">
        <title>Improved contiguity of the threespine stickleback genome using long-read sequencing.</title>
        <authorList>
            <person name="Nath S."/>
            <person name="Shaw D.E."/>
            <person name="White M.A."/>
        </authorList>
    </citation>
    <scope>NUCLEOTIDE SEQUENCE [LARGE SCALE GENOMIC DNA]</scope>
    <source>
        <strain evidence="13 14">Lake Benthic</strain>
    </source>
</reference>
<feature type="domain" description="Ciliary BBSome complex subunit 2 middle region" evidence="10">
    <location>
        <begin position="165"/>
        <end position="272"/>
    </location>
</feature>
<keyword evidence="6" id="KW-0966">Cell projection</keyword>
<protein>
    <recommendedName>
        <fullName evidence="7">BBSome complex member BBS2</fullName>
    </recommendedName>
</protein>
<dbReference type="PANTHER" id="PTHR32465:SF0">
    <property type="entry name" value="BARDET-BIEDL SYNDROME 2 PROTEIN"/>
    <property type="match status" value="1"/>
</dbReference>
<accession>G3PLF1</accession>
<proteinExistence type="predicted"/>
<evidence type="ECO:0000259" key="10">
    <source>
        <dbReference type="Pfam" id="PF14783"/>
    </source>
</evidence>
<dbReference type="GO" id="GO:0034464">
    <property type="term" value="C:BBSome"/>
    <property type="evidence" value="ECO:0007669"/>
    <property type="project" value="InterPro"/>
</dbReference>
<dbReference type="InterPro" id="IPR015943">
    <property type="entry name" value="WD40/YVTN_repeat-like_dom_sf"/>
</dbReference>
<dbReference type="Pfam" id="PF23353">
    <property type="entry name" value="BBS2_hp"/>
    <property type="match status" value="1"/>
</dbReference>
<feature type="domain" description="BBS2 GAE" evidence="9">
    <location>
        <begin position="391"/>
        <end position="477"/>
    </location>
</feature>
<comment type="subcellular location">
    <subcellularLocation>
        <location evidence="1">Cell projection</location>
        <location evidence="1">Cilium</location>
    </subcellularLocation>
    <subcellularLocation>
        <location evidence="2">Cytoplasm</location>
        <location evidence="2">Cytoskeleton</location>
    </subcellularLocation>
</comment>
<evidence type="ECO:0000256" key="5">
    <source>
        <dbReference type="ARBA" id="ARBA00023212"/>
    </source>
</evidence>
<dbReference type="InterPro" id="IPR029430">
    <property type="entry name" value="BBS2_N"/>
</dbReference>
<keyword evidence="4" id="KW-0969">Cilium</keyword>
<dbReference type="Pfam" id="PF14781">
    <property type="entry name" value="BBS2_N"/>
    <property type="match status" value="1"/>
</dbReference>
<evidence type="ECO:0000256" key="3">
    <source>
        <dbReference type="ARBA" id="ARBA00022490"/>
    </source>
</evidence>
<evidence type="ECO:0000256" key="6">
    <source>
        <dbReference type="ARBA" id="ARBA00023273"/>
    </source>
</evidence>
<dbReference type="Proteomes" id="UP000007635">
    <property type="component" value="Chromosome XIX"/>
</dbReference>
<reference evidence="13" key="2">
    <citation type="submission" date="2025-08" db="UniProtKB">
        <authorList>
            <consortium name="Ensembl"/>
        </authorList>
    </citation>
    <scope>IDENTIFICATION</scope>
</reference>
<dbReference type="GO" id="GO:0031514">
    <property type="term" value="C:motile cilium"/>
    <property type="evidence" value="ECO:0007669"/>
    <property type="project" value="TreeGrafter"/>
</dbReference>
<dbReference type="Ensembl" id="ENSGACT00000018468.2">
    <property type="protein sequence ID" value="ENSGACP00000018432.2"/>
    <property type="gene ID" value="ENSGACG00000013939.2"/>
</dbReference>
<keyword evidence="14" id="KW-1185">Reference proteome</keyword>
<evidence type="ECO:0000259" key="8">
    <source>
        <dbReference type="Pfam" id="PF14781"/>
    </source>
</evidence>
<dbReference type="PANTHER" id="PTHR32465">
    <property type="entry name" value="BARDET-BIEDL SYNDROME 2 PROTEIN"/>
    <property type="match status" value="1"/>
</dbReference>
<keyword evidence="5" id="KW-0206">Cytoskeleton</keyword>
<dbReference type="Pfam" id="PF14782">
    <property type="entry name" value="BBS2_GAE"/>
    <property type="match status" value="1"/>
</dbReference>
<evidence type="ECO:0000259" key="12">
    <source>
        <dbReference type="Pfam" id="PF23353"/>
    </source>
</evidence>
<dbReference type="Gene3D" id="2.130.10.10">
    <property type="entry name" value="YVTN repeat-like/Quinoprotein amine dehydrogenase"/>
    <property type="match status" value="1"/>
</dbReference>
<feature type="domain" description="Ciliary BBSome complex subunit 2 N-terminal" evidence="8">
    <location>
        <begin position="20"/>
        <end position="126"/>
    </location>
</feature>
<dbReference type="GO" id="GO:0036064">
    <property type="term" value="C:ciliary basal body"/>
    <property type="evidence" value="ECO:0007669"/>
    <property type="project" value="TreeGrafter"/>
</dbReference>
<feature type="domain" description="BBS2 hairpin" evidence="12">
    <location>
        <begin position="545"/>
        <end position="630"/>
    </location>
</feature>
<dbReference type="InterPro" id="IPR029429">
    <property type="entry name" value="BBS2_Mid"/>
</dbReference>
<name>G3PLF1_GASAC</name>
<dbReference type="GeneTree" id="ENSGT00390000017113"/>
<dbReference type="InterPro" id="IPR036322">
    <property type="entry name" value="WD40_repeat_dom_sf"/>
</dbReference>
<evidence type="ECO:0000256" key="4">
    <source>
        <dbReference type="ARBA" id="ARBA00023069"/>
    </source>
</evidence>
<dbReference type="InterPro" id="IPR029333">
    <property type="entry name" value="BBS2_GAE_dom"/>
</dbReference>
<dbReference type="GO" id="GO:0043005">
    <property type="term" value="C:neuron projection"/>
    <property type="evidence" value="ECO:0007669"/>
    <property type="project" value="TreeGrafter"/>
</dbReference>
<dbReference type="PIRSF" id="PIRSF013684">
    <property type="entry name" value="BBS2"/>
    <property type="match status" value="1"/>
</dbReference>
<dbReference type="SUPFAM" id="SSF50978">
    <property type="entry name" value="WD40 repeat-like"/>
    <property type="match status" value="1"/>
</dbReference>
<dbReference type="InterPro" id="IPR055381">
    <property type="entry name" value="BBS2_CtH_dom"/>
</dbReference>
<dbReference type="GO" id="GO:0016020">
    <property type="term" value="C:membrane"/>
    <property type="evidence" value="ECO:0007669"/>
    <property type="project" value="TreeGrafter"/>
</dbReference>
<dbReference type="AlphaFoldDB" id="G3PLF1"/>
<evidence type="ECO:0000256" key="2">
    <source>
        <dbReference type="ARBA" id="ARBA00004245"/>
    </source>
</evidence>
<evidence type="ECO:0000259" key="9">
    <source>
        <dbReference type="Pfam" id="PF14782"/>
    </source>
</evidence>
<dbReference type="GO" id="GO:1905515">
    <property type="term" value="P:non-motile cilium assembly"/>
    <property type="evidence" value="ECO:0007669"/>
    <property type="project" value="InterPro"/>
</dbReference>
<dbReference type="FunFam" id="2.130.10.10:FF:000967">
    <property type="entry name" value="Bardet-Biedl syndrome 2 protein homolog"/>
    <property type="match status" value="1"/>
</dbReference>
<feature type="domain" description="BBS2 C-terminal helix bundle" evidence="11">
    <location>
        <begin position="635"/>
        <end position="661"/>
    </location>
</feature>
<reference evidence="13" key="3">
    <citation type="submission" date="2025-09" db="UniProtKB">
        <authorList>
            <consortium name="Ensembl"/>
        </authorList>
    </citation>
    <scope>IDENTIFICATION</scope>
</reference>
<evidence type="ECO:0000256" key="7">
    <source>
        <dbReference type="ARBA" id="ARBA00073722"/>
    </source>
</evidence>